<keyword evidence="1" id="KW-0472">Membrane</keyword>
<keyword evidence="1" id="KW-1133">Transmembrane helix</keyword>
<dbReference type="GO" id="GO:0004620">
    <property type="term" value="F:phospholipase activity"/>
    <property type="evidence" value="ECO:0007669"/>
    <property type="project" value="InterPro"/>
</dbReference>
<reference evidence="2 3" key="1">
    <citation type="submission" date="2020-04" db="EMBL/GenBank/DDBJ databases">
        <authorList>
            <person name="Laetsch R D."/>
            <person name="Stevens L."/>
            <person name="Kumar S."/>
            <person name="Blaxter L. M."/>
        </authorList>
    </citation>
    <scope>NUCLEOTIDE SEQUENCE [LARGE SCALE GENOMIC DNA]</scope>
</reference>
<dbReference type="AlphaFoldDB" id="A0A8S1EAQ4"/>
<dbReference type="InterPro" id="IPR001087">
    <property type="entry name" value="GDSL"/>
</dbReference>
<dbReference type="InterPro" id="IPR036514">
    <property type="entry name" value="SGNH_hydro_sf"/>
</dbReference>
<gene>
    <name evidence="2" type="ORF">CBOVIS_LOCUS601</name>
</gene>
<dbReference type="Pfam" id="PF00657">
    <property type="entry name" value="Lipase_GDSL"/>
    <property type="match status" value="1"/>
</dbReference>
<proteinExistence type="predicted"/>
<comment type="caution">
    <text evidence="2">The sequence shown here is derived from an EMBL/GenBank/DDBJ whole genome shotgun (WGS) entry which is preliminary data.</text>
</comment>
<dbReference type="EMBL" id="CADEPM010000001">
    <property type="protein sequence ID" value="CAB3397135.1"/>
    <property type="molecule type" value="Genomic_DNA"/>
</dbReference>
<sequence length="454" mass="51436">MFQRTPEQTPLFPRFAMNPNLQLFLNREALYHRVPNQIDEYYDEQFIRKSDYYGNGLFSTVFIRSRSRNMVILMVFLFLVFLFIINSYDGSTIVEDKTPLPTMQPETALYEYPSIGVSESVMEQCLGEYLSSVDTGEPYPDDANKVKVHHIRVIGALGDSLTIGALAQNMINQTGRQFSGNSFITGAEHSISSHLTIYNILKYIADRVGYKITGGSQGIGYGRHTGFNVAIEGARSFQLPDQADELIKRMKENKDVDITRDWKLISLWIGTNDPGKLNHGTAAPVNGSYYKSQIEIALQKLKENLPRTIVSIIGMFPAELLQEARSIIETGKRPRQFEDEQALDSLIEEYRKALIEIQNDPIFNTKEFAVVVQPFATKYNTPFKNSSGAYDPIFYATDIFHLSKYGHAVIAKNLWQNLFEPVGKKTENADLGDTRAQIFKLTKENCLIRTIGNS</sequence>
<dbReference type="PANTHER" id="PTHR21325">
    <property type="entry name" value="PHOSPHOLIPASE B, PLB1"/>
    <property type="match status" value="1"/>
</dbReference>
<evidence type="ECO:0000313" key="2">
    <source>
        <dbReference type="EMBL" id="CAB3397135.1"/>
    </source>
</evidence>
<accession>A0A8S1EAQ4</accession>
<evidence type="ECO:0000256" key="1">
    <source>
        <dbReference type="SAM" id="Phobius"/>
    </source>
</evidence>
<keyword evidence="1" id="KW-0812">Transmembrane</keyword>
<dbReference type="Proteomes" id="UP000494206">
    <property type="component" value="Unassembled WGS sequence"/>
</dbReference>
<name>A0A8S1EAQ4_9PELO</name>
<keyword evidence="3" id="KW-1185">Reference proteome</keyword>
<protein>
    <submittedName>
        <fullName evidence="2">Uncharacterized protein</fullName>
    </submittedName>
</protein>
<organism evidence="2 3">
    <name type="scientific">Caenorhabditis bovis</name>
    <dbReference type="NCBI Taxonomy" id="2654633"/>
    <lineage>
        <taxon>Eukaryota</taxon>
        <taxon>Metazoa</taxon>
        <taxon>Ecdysozoa</taxon>
        <taxon>Nematoda</taxon>
        <taxon>Chromadorea</taxon>
        <taxon>Rhabditida</taxon>
        <taxon>Rhabditina</taxon>
        <taxon>Rhabditomorpha</taxon>
        <taxon>Rhabditoidea</taxon>
        <taxon>Rhabditidae</taxon>
        <taxon>Peloderinae</taxon>
        <taxon>Caenorhabditis</taxon>
    </lineage>
</organism>
<dbReference type="PANTHER" id="PTHR21325:SF26">
    <property type="entry name" value="LIPASE_GDSL DOMAIN-CONTAINING PROTEIN"/>
    <property type="match status" value="1"/>
</dbReference>
<dbReference type="InterPro" id="IPR038885">
    <property type="entry name" value="PLB1"/>
</dbReference>
<evidence type="ECO:0000313" key="3">
    <source>
        <dbReference type="Proteomes" id="UP000494206"/>
    </source>
</evidence>
<dbReference type="SUPFAM" id="SSF52266">
    <property type="entry name" value="SGNH hydrolase"/>
    <property type="match status" value="1"/>
</dbReference>
<feature type="transmembrane region" description="Helical" evidence="1">
    <location>
        <begin position="70"/>
        <end position="88"/>
    </location>
</feature>
<dbReference type="Gene3D" id="3.40.50.1110">
    <property type="entry name" value="SGNH hydrolase"/>
    <property type="match status" value="1"/>
</dbReference>
<dbReference type="GO" id="GO:0006644">
    <property type="term" value="P:phospholipid metabolic process"/>
    <property type="evidence" value="ECO:0007669"/>
    <property type="project" value="TreeGrafter"/>
</dbReference>
<dbReference type="OrthoDB" id="10265800at2759"/>